<proteinExistence type="predicted"/>
<dbReference type="EMBL" id="LT899436">
    <property type="protein sequence ID" value="SNR15808.1"/>
    <property type="molecule type" value="Genomic_DNA"/>
</dbReference>
<reference evidence="1 2" key="1">
    <citation type="submission" date="2017-07" db="EMBL/GenBank/DDBJ databases">
        <authorList>
            <person name="Sun Z.S."/>
            <person name="Albrecht U."/>
            <person name="Echele G."/>
            <person name="Lee C.C."/>
        </authorList>
    </citation>
    <scope>NUCLEOTIDE SEQUENCE [LARGE SCALE GENOMIC DNA]</scope>
    <source>
        <strain evidence="2">type strain: KCTC 22618</strain>
    </source>
</reference>
<sequence length="99" mass="11330">MSTTTQTLVNSLKLIDGTFTPMHTEDLLKSFINTKINYHKLHRLIILEGDHNNDTAYDNNRIHELKADKIHLSEIIAFAKANNKNIKLKSTISIELTDQ</sequence>
<dbReference type="OrthoDB" id="1144758at2"/>
<organism evidence="1 2">
    <name type="scientific">Tenacibaculum jejuense</name>
    <dbReference type="NCBI Taxonomy" id="584609"/>
    <lineage>
        <taxon>Bacteria</taxon>
        <taxon>Pseudomonadati</taxon>
        <taxon>Bacteroidota</taxon>
        <taxon>Flavobacteriia</taxon>
        <taxon>Flavobacteriales</taxon>
        <taxon>Flavobacteriaceae</taxon>
        <taxon>Tenacibaculum</taxon>
    </lineage>
</organism>
<dbReference type="Proteomes" id="UP000215214">
    <property type="component" value="Chromosome TJEJU"/>
</dbReference>
<evidence type="ECO:0000313" key="1">
    <source>
        <dbReference type="EMBL" id="SNR15808.1"/>
    </source>
</evidence>
<protein>
    <submittedName>
        <fullName evidence="1">Uncharacterized protein</fullName>
    </submittedName>
</protein>
<gene>
    <name evidence="1" type="ORF">TJEJU_2112</name>
</gene>
<dbReference type="KEGG" id="tje:TJEJU_2112"/>
<dbReference type="RefSeq" id="WP_095071868.1">
    <property type="nucleotide sequence ID" value="NZ_LT899436.1"/>
</dbReference>
<dbReference type="AlphaFoldDB" id="A0A238UB51"/>
<evidence type="ECO:0000313" key="2">
    <source>
        <dbReference type="Proteomes" id="UP000215214"/>
    </source>
</evidence>
<keyword evidence="2" id="KW-1185">Reference proteome</keyword>
<name>A0A238UB51_9FLAO</name>
<accession>A0A238UB51</accession>